<proteinExistence type="inferred from homology"/>
<name>A0A2A8CUU5_9BACT</name>
<evidence type="ECO:0000256" key="1">
    <source>
        <dbReference type="ARBA" id="ARBA00004429"/>
    </source>
</evidence>
<evidence type="ECO:0000313" key="18">
    <source>
        <dbReference type="Proteomes" id="UP000220102"/>
    </source>
</evidence>
<evidence type="ECO:0000256" key="13">
    <source>
        <dbReference type="HAMAP-Rule" id="MF_01810"/>
    </source>
</evidence>
<evidence type="ECO:0000313" key="17">
    <source>
        <dbReference type="EMBL" id="PEN12342.1"/>
    </source>
</evidence>
<sequence length="642" mass="71461">MPRSLRNTPSSEDQRNLIIATVLFALIMFGWTFWFGPQPPEQSQPTASDTTAQTASQPSATADTAAEPAPSGQDTTGDAAGEATAAADTSAESQQPSIPDDAVTAAARTGTERIIVVETDLYTARFSTKGGTLEQLTFKEYKNFDQETPVQLVDASTSERGATAILFTTPSNRRVDTRDLFFSSDVESDTLRITDEARSLTFEAALGEGTLRQTFTFQPDSYDLGLDVQQVNATAFASNDGYELVWDGGLPLTEGGTQNELTSSGVFAMGADEELWSVRLEGDDQHAEKQISGGVSWMAVKNKYFTAAIMPDNPENVRGAEIVGDRLSGESEAALDSKVLSGRMQMSPLSARRDTDTFHFYTGPLYYYQLVDYDRGLYEMVDYGWDFFEWMTRPLAKFLFIPMLTYLGGYLPYGIVVILMAVFVKMLVYPLTKKSYRSMAQMRELQPRMEELKEKYGDDPQKQQEEMMNLYRETGVNPLGGCLPMVLQYPIIIALYQFIPQSIQLRQQSFLWAADLSAPDKIIMLPFDVPFLGDYLAGFTLLMGLSMVVTMRLQSTPGSAGGQAKMLMYGMPIFIFFIFNQFASALSLYYLFYNVVTAAQQKWINYQLEQEDDVVDASKNGKSKGFLGRLMDAAEEAREQQK</sequence>
<feature type="transmembrane region" description="Helical" evidence="13">
    <location>
        <begin position="410"/>
        <end position="432"/>
    </location>
</feature>
<protein>
    <recommendedName>
        <fullName evidence="3 13">Membrane protein insertase YidC</fullName>
    </recommendedName>
    <alternativeName>
        <fullName evidence="12 13">Foldase YidC</fullName>
    </alternativeName>
    <alternativeName>
        <fullName evidence="11 13">Membrane integrase YidC</fullName>
    </alternativeName>
    <alternativeName>
        <fullName evidence="13">Membrane protein YidC</fullName>
    </alternativeName>
</protein>
<comment type="subunit">
    <text evidence="13">Interacts with the Sec translocase complex via SecD. Specifically interacts with transmembrane segments of nascent integral membrane proteins during membrane integration.</text>
</comment>
<dbReference type="NCBIfam" id="TIGR03593">
    <property type="entry name" value="yidC_nterm"/>
    <property type="match status" value="1"/>
</dbReference>
<evidence type="ECO:0000256" key="2">
    <source>
        <dbReference type="ARBA" id="ARBA00010527"/>
    </source>
</evidence>
<keyword evidence="9 13" id="KW-0472">Membrane</keyword>
<feature type="domain" description="Membrane insertase YidC/Oxa/ALB C-terminal" evidence="15">
    <location>
        <begin position="413"/>
        <end position="605"/>
    </location>
</feature>
<dbReference type="InterPro" id="IPR028055">
    <property type="entry name" value="YidC/Oxa/ALB_C"/>
</dbReference>
<dbReference type="RefSeq" id="WP_098077674.1">
    <property type="nucleotide sequence ID" value="NZ_PDEQ01000008.1"/>
</dbReference>
<evidence type="ECO:0000259" key="16">
    <source>
        <dbReference type="Pfam" id="PF14849"/>
    </source>
</evidence>
<dbReference type="InterPro" id="IPR047196">
    <property type="entry name" value="YidC_ALB_C"/>
</dbReference>
<evidence type="ECO:0000259" key="15">
    <source>
        <dbReference type="Pfam" id="PF02096"/>
    </source>
</evidence>
<evidence type="ECO:0000256" key="3">
    <source>
        <dbReference type="ARBA" id="ARBA00015325"/>
    </source>
</evidence>
<dbReference type="Pfam" id="PF14849">
    <property type="entry name" value="YidC_periplas"/>
    <property type="match status" value="1"/>
</dbReference>
<keyword evidence="7 13" id="KW-0653">Protein transport</keyword>
<dbReference type="AlphaFoldDB" id="A0A2A8CUU5"/>
<feature type="transmembrane region" description="Helical" evidence="13">
    <location>
        <begin position="535"/>
        <end position="554"/>
    </location>
</feature>
<dbReference type="HAMAP" id="MF_01810">
    <property type="entry name" value="YidC_type1"/>
    <property type="match status" value="1"/>
</dbReference>
<organism evidence="17 18">
    <name type="scientific">Longibacter salinarum</name>
    <dbReference type="NCBI Taxonomy" id="1850348"/>
    <lineage>
        <taxon>Bacteria</taxon>
        <taxon>Pseudomonadati</taxon>
        <taxon>Rhodothermota</taxon>
        <taxon>Rhodothermia</taxon>
        <taxon>Rhodothermales</taxon>
        <taxon>Salisaetaceae</taxon>
        <taxon>Longibacter</taxon>
    </lineage>
</organism>
<feature type="transmembrane region" description="Helical" evidence="13">
    <location>
        <begin position="566"/>
        <end position="592"/>
    </location>
</feature>
<evidence type="ECO:0000256" key="4">
    <source>
        <dbReference type="ARBA" id="ARBA00022448"/>
    </source>
</evidence>
<accession>A0A2A8CUU5</accession>
<evidence type="ECO:0000256" key="6">
    <source>
        <dbReference type="ARBA" id="ARBA00022692"/>
    </source>
</evidence>
<evidence type="ECO:0000256" key="11">
    <source>
        <dbReference type="ARBA" id="ARBA00033245"/>
    </source>
</evidence>
<dbReference type="CDD" id="cd20070">
    <property type="entry name" value="5TM_YidC_Alb3"/>
    <property type="match status" value="1"/>
</dbReference>
<dbReference type="GO" id="GO:0051205">
    <property type="term" value="P:protein insertion into membrane"/>
    <property type="evidence" value="ECO:0007669"/>
    <property type="project" value="TreeGrafter"/>
</dbReference>
<dbReference type="Proteomes" id="UP000220102">
    <property type="component" value="Unassembled WGS sequence"/>
</dbReference>
<dbReference type="PRINTS" id="PR00701">
    <property type="entry name" value="60KDINNERMP"/>
</dbReference>
<keyword evidence="18" id="KW-1185">Reference proteome</keyword>
<feature type="transmembrane region" description="Helical" evidence="13">
    <location>
        <begin position="16"/>
        <end position="36"/>
    </location>
</feature>
<dbReference type="OrthoDB" id="9780552at2"/>
<gene>
    <name evidence="13" type="primary">yidC</name>
    <name evidence="17" type="ORF">CRI94_15085</name>
</gene>
<feature type="compositionally biased region" description="Low complexity" evidence="14">
    <location>
        <begin position="43"/>
        <end position="95"/>
    </location>
</feature>
<dbReference type="GO" id="GO:0032977">
    <property type="term" value="F:membrane insertase activity"/>
    <property type="evidence" value="ECO:0007669"/>
    <property type="project" value="InterPro"/>
</dbReference>
<evidence type="ECO:0000256" key="7">
    <source>
        <dbReference type="ARBA" id="ARBA00022927"/>
    </source>
</evidence>
<comment type="similarity">
    <text evidence="2 13">Belongs to the OXA1/ALB3/YidC family. Type 1 subfamily.</text>
</comment>
<dbReference type="InterPro" id="IPR038221">
    <property type="entry name" value="YidC_periplasmic_sf"/>
</dbReference>
<feature type="domain" description="Membrane insertase YidC N-terminal" evidence="16">
    <location>
        <begin position="115"/>
        <end position="397"/>
    </location>
</feature>
<comment type="subcellular location">
    <subcellularLocation>
        <location evidence="1">Cell inner membrane</location>
        <topology evidence="1">Multi-pass membrane protein</topology>
    </subcellularLocation>
    <subcellularLocation>
        <location evidence="13">Cell membrane</location>
        <topology evidence="13">Multi-pass membrane protein</topology>
    </subcellularLocation>
</comment>
<dbReference type="CDD" id="cd19961">
    <property type="entry name" value="EcYidC-like_peri"/>
    <property type="match status" value="1"/>
</dbReference>
<dbReference type="Pfam" id="PF02096">
    <property type="entry name" value="60KD_IMP"/>
    <property type="match status" value="1"/>
</dbReference>
<comment type="function">
    <text evidence="13">Required for the insertion and/or proper folding and/or complex formation of integral membrane proteins into the membrane. Involved in integration of membrane proteins that insert both dependently and independently of the Sec translocase complex, as well as at least some lipoproteins. Aids folding of multispanning membrane proteins.</text>
</comment>
<keyword evidence="10 13" id="KW-0143">Chaperone</keyword>
<dbReference type="NCBIfam" id="TIGR03592">
    <property type="entry name" value="yidC_oxa1_cterm"/>
    <property type="match status" value="1"/>
</dbReference>
<dbReference type="GO" id="GO:0015031">
    <property type="term" value="P:protein transport"/>
    <property type="evidence" value="ECO:0007669"/>
    <property type="project" value="UniProtKB-KW"/>
</dbReference>
<evidence type="ECO:0000256" key="14">
    <source>
        <dbReference type="SAM" id="MobiDB-lite"/>
    </source>
</evidence>
<dbReference type="PANTHER" id="PTHR12428:SF65">
    <property type="entry name" value="CYTOCHROME C OXIDASE ASSEMBLY PROTEIN COX18, MITOCHONDRIAL"/>
    <property type="match status" value="1"/>
</dbReference>
<evidence type="ECO:0000256" key="10">
    <source>
        <dbReference type="ARBA" id="ARBA00023186"/>
    </source>
</evidence>
<evidence type="ECO:0000256" key="8">
    <source>
        <dbReference type="ARBA" id="ARBA00022989"/>
    </source>
</evidence>
<dbReference type="EMBL" id="PDEQ01000008">
    <property type="protein sequence ID" value="PEN12342.1"/>
    <property type="molecule type" value="Genomic_DNA"/>
</dbReference>
<keyword evidence="6 13" id="KW-0812">Transmembrane</keyword>
<comment type="caution">
    <text evidence="17">The sequence shown here is derived from an EMBL/GenBank/DDBJ whole genome shotgun (WGS) entry which is preliminary data.</text>
</comment>
<reference evidence="17 18" key="1">
    <citation type="submission" date="2017-10" db="EMBL/GenBank/DDBJ databases">
        <title>Draft genome of Longibacter Salinarum.</title>
        <authorList>
            <person name="Goh K.M."/>
            <person name="Shamsir M.S."/>
            <person name="Lim S.W."/>
        </authorList>
    </citation>
    <scope>NUCLEOTIDE SEQUENCE [LARGE SCALE GENOMIC DNA]</scope>
    <source>
        <strain evidence="17 18">KCTC 52045</strain>
    </source>
</reference>
<keyword evidence="4 13" id="KW-0813">Transport</keyword>
<dbReference type="InterPro" id="IPR019998">
    <property type="entry name" value="Membr_insert_YidC"/>
</dbReference>
<evidence type="ECO:0000256" key="12">
    <source>
        <dbReference type="ARBA" id="ARBA00033342"/>
    </source>
</evidence>
<evidence type="ECO:0000256" key="9">
    <source>
        <dbReference type="ARBA" id="ARBA00023136"/>
    </source>
</evidence>
<keyword evidence="5 13" id="KW-1003">Cell membrane</keyword>
<keyword evidence="8 13" id="KW-1133">Transmembrane helix</keyword>
<evidence type="ECO:0000256" key="5">
    <source>
        <dbReference type="ARBA" id="ARBA00022475"/>
    </source>
</evidence>
<feature type="region of interest" description="Disordered" evidence="14">
    <location>
        <begin position="38"/>
        <end position="103"/>
    </location>
</feature>
<dbReference type="GO" id="GO:0005886">
    <property type="term" value="C:plasma membrane"/>
    <property type="evidence" value="ECO:0007669"/>
    <property type="project" value="UniProtKB-SubCell"/>
</dbReference>
<dbReference type="InterPro" id="IPR001708">
    <property type="entry name" value="YidC/ALB3/OXA1/COX18"/>
</dbReference>
<dbReference type="PANTHER" id="PTHR12428">
    <property type="entry name" value="OXA1"/>
    <property type="match status" value="1"/>
</dbReference>
<dbReference type="Gene3D" id="2.70.98.90">
    <property type="match status" value="1"/>
</dbReference>
<dbReference type="InterPro" id="IPR028053">
    <property type="entry name" value="Membr_insert_YidC_N"/>
</dbReference>